<evidence type="ECO:0000256" key="1">
    <source>
        <dbReference type="SAM" id="SignalP"/>
    </source>
</evidence>
<protein>
    <recommendedName>
        <fullName evidence="4">Lipoprotein</fullName>
    </recommendedName>
</protein>
<evidence type="ECO:0008006" key="4">
    <source>
        <dbReference type="Google" id="ProtNLM"/>
    </source>
</evidence>
<organism evidence="2 3">
    <name type="scientific">Roseicella aerolata</name>
    <dbReference type="NCBI Taxonomy" id="2883479"/>
    <lineage>
        <taxon>Bacteria</taxon>
        <taxon>Pseudomonadati</taxon>
        <taxon>Pseudomonadota</taxon>
        <taxon>Alphaproteobacteria</taxon>
        <taxon>Acetobacterales</taxon>
        <taxon>Roseomonadaceae</taxon>
        <taxon>Roseicella</taxon>
    </lineage>
</organism>
<name>A0A9X1LAF3_9PROT</name>
<dbReference type="EMBL" id="JAJAQI010000052">
    <property type="protein sequence ID" value="MCB4824754.1"/>
    <property type="molecule type" value="Genomic_DNA"/>
</dbReference>
<sequence length="161" mass="17003">MRLPVLALALGMLGGCSSFGDLVGAASGTVAAVGSGNPAVGVAVGVGTRAVADWGFRRVTRRWHRTEQEAVAEVAGAAPVGEARPWQVRRSLPFGDKGGEVRVLREVATPLAECREVAFSVESGKAAEARQEWFVTSLCRDATGWRWAAAEPATERWGSLQ</sequence>
<feature type="chain" id="PRO_5040731954" description="Lipoprotein" evidence="1">
    <location>
        <begin position="21"/>
        <end position="161"/>
    </location>
</feature>
<dbReference type="Proteomes" id="UP001139311">
    <property type="component" value="Unassembled WGS sequence"/>
</dbReference>
<reference evidence="2" key="1">
    <citation type="submission" date="2021-10" db="EMBL/GenBank/DDBJ databases">
        <title>Roseicella aerolatum sp. nov., isolated from aerosols of e-waste dismantling site.</title>
        <authorList>
            <person name="Qin T."/>
        </authorList>
    </citation>
    <scope>NUCLEOTIDE SEQUENCE</scope>
    <source>
        <strain evidence="2">GB24</strain>
    </source>
</reference>
<accession>A0A9X1LAF3</accession>
<comment type="caution">
    <text evidence="2">The sequence shown here is derived from an EMBL/GenBank/DDBJ whole genome shotgun (WGS) entry which is preliminary data.</text>
</comment>
<feature type="signal peptide" evidence="1">
    <location>
        <begin position="1"/>
        <end position="20"/>
    </location>
</feature>
<proteinExistence type="predicted"/>
<gene>
    <name evidence="2" type="ORF">LHA35_23775</name>
</gene>
<dbReference type="RefSeq" id="WP_226613210.1">
    <property type="nucleotide sequence ID" value="NZ_JAJAQI010000052.1"/>
</dbReference>
<keyword evidence="3" id="KW-1185">Reference proteome</keyword>
<dbReference type="AlphaFoldDB" id="A0A9X1LAF3"/>
<evidence type="ECO:0000313" key="3">
    <source>
        <dbReference type="Proteomes" id="UP001139311"/>
    </source>
</evidence>
<evidence type="ECO:0000313" key="2">
    <source>
        <dbReference type="EMBL" id="MCB4824754.1"/>
    </source>
</evidence>
<dbReference type="PROSITE" id="PS51257">
    <property type="entry name" value="PROKAR_LIPOPROTEIN"/>
    <property type="match status" value="1"/>
</dbReference>
<keyword evidence="1" id="KW-0732">Signal</keyword>